<dbReference type="AlphaFoldDB" id="A0A9X2PU45"/>
<dbReference type="EMBL" id="JANUAU010000002">
    <property type="protein sequence ID" value="MCS3676792.1"/>
    <property type="molecule type" value="Genomic_DNA"/>
</dbReference>
<dbReference type="Proteomes" id="UP001155027">
    <property type="component" value="Unassembled WGS sequence"/>
</dbReference>
<proteinExistence type="predicted"/>
<dbReference type="RefSeq" id="WP_259079483.1">
    <property type="nucleotide sequence ID" value="NZ_JANUAU010000002.1"/>
</dbReference>
<name>A0A9X2PU45_9BACT</name>
<comment type="caution">
    <text evidence="1">The sequence shown here is derived from an EMBL/GenBank/DDBJ whole genome shotgun (WGS) entry which is preliminary data.</text>
</comment>
<accession>A0A9X2PU45</accession>
<evidence type="ECO:0000313" key="1">
    <source>
        <dbReference type="EMBL" id="MCS3676792.1"/>
    </source>
</evidence>
<protein>
    <submittedName>
        <fullName evidence="1">Uncharacterized protein</fullName>
    </submittedName>
</protein>
<organism evidence="1 2">
    <name type="scientific">Salinibacter ruber</name>
    <dbReference type="NCBI Taxonomy" id="146919"/>
    <lineage>
        <taxon>Bacteria</taxon>
        <taxon>Pseudomonadati</taxon>
        <taxon>Rhodothermota</taxon>
        <taxon>Rhodothermia</taxon>
        <taxon>Rhodothermales</taxon>
        <taxon>Salinibacteraceae</taxon>
        <taxon>Salinibacter</taxon>
    </lineage>
</organism>
<reference evidence="1" key="1">
    <citation type="submission" date="2022-08" db="EMBL/GenBank/DDBJ databases">
        <title>Genomic Encyclopedia of Type Strains, Phase V (KMG-V): Genome sequencing to study the core and pangenomes of soil and plant-associated prokaryotes.</title>
        <authorList>
            <person name="Whitman W."/>
        </authorList>
    </citation>
    <scope>NUCLEOTIDE SEQUENCE</scope>
    <source>
        <strain evidence="1">0</strain>
    </source>
</reference>
<evidence type="ECO:0000313" key="2">
    <source>
        <dbReference type="Proteomes" id="UP001155027"/>
    </source>
</evidence>
<gene>
    <name evidence="1" type="ORF">GGP71_000699</name>
</gene>
<sequence>MQQTLLALLALLVSMFLSFGQMQSSLRFQDQSVRGEIEQMALGVGMQTIEVVRARAFDSAVIGTGEDVVLDPSSFSDIPTGLSKDCRLHPSQDNGTVQDCQAIGELNETTGTVPFPLADDSLKFEVEVEVQYVCADLQPCSGPTGRKKVSVFVQDVAPSGQSAALPEPIRYSEVLAYP</sequence>